<accession>A0A369QDQ0</accession>
<sequence>MLCLFGCADPNVPIGFARSGLDCICHHLGFRLLGKEAFYPIFFVSRTLCLISRRQKSRAANDLNVPRRALITKAFQI</sequence>
<comment type="caution">
    <text evidence="1">The sequence shown here is derived from an EMBL/GenBank/DDBJ whole genome shotgun (WGS) entry which is preliminary data.</text>
</comment>
<reference evidence="1 2" key="1">
    <citation type="submission" date="2018-04" db="EMBL/GenBank/DDBJ databases">
        <title>Altererythrobacter sp. HME9302 genome sequencing and assembly.</title>
        <authorList>
            <person name="Kang H."/>
            <person name="Kim H."/>
            <person name="Joh K."/>
        </authorList>
    </citation>
    <scope>NUCLEOTIDE SEQUENCE [LARGE SCALE GENOMIC DNA]</scope>
    <source>
        <strain evidence="1 2">HME9302</strain>
    </source>
</reference>
<keyword evidence="2" id="KW-1185">Reference proteome</keyword>
<evidence type="ECO:0000313" key="1">
    <source>
        <dbReference type="EMBL" id="RDC61346.1"/>
    </source>
</evidence>
<evidence type="ECO:0000313" key="2">
    <source>
        <dbReference type="Proteomes" id="UP000253727"/>
    </source>
</evidence>
<dbReference type="EMBL" id="QBKA01000002">
    <property type="protein sequence ID" value="RDC61346.1"/>
    <property type="molecule type" value="Genomic_DNA"/>
</dbReference>
<dbReference type="Proteomes" id="UP000253727">
    <property type="component" value="Unassembled WGS sequence"/>
</dbReference>
<proteinExistence type="predicted"/>
<protein>
    <submittedName>
        <fullName evidence="1">Uncharacterized protein</fullName>
    </submittedName>
</protein>
<gene>
    <name evidence="1" type="ORF">HME9302_02568</name>
</gene>
<organism evidence="1 2">
    <name type="scientific">Alteripontixanthobacter maritimus</name>
    <dbReference type="NCBI Taxonomy" id="2161824"/>
    <lineage>
        <taxon>Bacteria</taxon>
        <taxon>Pseudomonadati</taxon>
        <taxon>Pseudomonadota</taxon>
        <taxon>Alphaproteobacteria</taxon>
        <taxon>Sphingomonadales</taxon>
        <taxon>Erythrobacteraceae</taxon>
        <taxon>Alteripontixanthobacter</taxon>
    </lineage>
</organism>
<name>A0A369QDQ0_9SPHN</name>
<dbReference type="AlphaFoldDB" id="A0A369QDQ0"/>